<comment type="caution">
    <text evidence="2">The sequence shown here is derived from an EMBL/GenBank/DDBJ whole genome shotgun (WGS) entry which is preliminary data.</text>
</comment>
<dbReference type="Gene3D" id="1.10.260.40">
    <property type="entry name" value="lambda repressor-like DNA-binding domains"/>
    <property type="match status" value="1"/>
</dbReference>
<gene>
    <name evidence="2" type="ORF">QV06_00545</name>
</gene>
<dbReference type="PROSITE" id="PS50943">
    <property type="entry name" value="HTH_CROC1"/>
    <property type="match status" value="1"/>
</dbReference>
<sequence>MKLNIEKAVFICGSKTKLAEICGVTSQAVSKWTAGKAKISIEYIPGIIQATNGEVTARDLRPDVDWDTIKSSL</sequence>
<dbReference type="GO" id="GO:0003677">
    <property type="term" value="F:DNA binding"/>
    <property type="evidence" value="ECO:0007669"/>
    <property type="project" value="InterPro"/>
</dbReference>
<dbReference type="RefSeq" id="WP_065236470.1">
    <property type="nucleotide sequence ID" value="NZ_JTJR01000002.1"/>
</dbReference>
<proteinExistence type="predicted"/>
<feature type="domain" description="HTH cro/C1-type" evidence="1">
    <location>
        <begin position="14"/>
        <end position="60"/>
    </location>
</feature>
<name>A0A1A7PXP8_9PAST</name>
<dbReference type="InterPro" id="IPR031856">
    <property type="entry name" value="YdaS_toxin-like"/>
</dbReference>
<reference evidence="2 3" key="1">
    <citation type="submission" date="2014-11" db="EMBL/GenBank/DDBJ databases">
        <title>Pan-genome of Gallibacterium spp.</title>
        <authorList>
            <person name="Kudirkiene E."/>
            <person name="Bojesen A.M."/>
        </authorList>
    </citation>
    <scope>NUCLEOTIDE SEQUENCE [LARGE SCALE GENOMIC DNA]</scope>
    <source>
        <strain evidence="2 3">59/S3/89</strain>
    </source>
</reference>
<accession>A0A1A7PXP8</accession>
<dbReference type="InterPro" id="IPR001387">
    <property type="entry name" value="Cro/C1-type_HTH"/>
</dbReference>
<dbReference type="SUPFAM" id="SSF47413">
    <property type="entry name" value="lambda repressor-like DNA-binding domains"/>
    <property type="match status" value="1"/>
</dbReference>
<dbReference type="AlphaFoldDB" id="A0A1A7PXP8"/>
<dbReference type="Pfam" id="PF15943">
    <property type="entry name" value="YdaS_toxin"/>
    <property type="match status" value="1"/>
</dbReference>
<dbReference type="STRING" id="505345.QV06_00545"/>
<dbReference type="Proteomes" id="UP000092626">
    <property type="component" value="Unassembled WGS sequence"/>
</dbReference>
<evidence type="ECO:0000313" key="3">
    <source>
        <dbReference type="Proteomes" id="UP000092626"/>
    </source>
</evidence>
<dbReference type="InterPro" id="IPR010982">
    <property type="entry name" value="Lambda_DNA-bd_dom_sf"/>
</dbReference>
<evidence type="ECO:0000259" key="1">
    <source>
        <dbReference type="PROSITE" id="PS50943"/>
    </source>
</evidence>
<evidence type="ECO:0000313" key="2">
    <source>
        <dbReference type="EMBL" id="OBX05925.1"/>
    </source>
</evidence>
<dbReference type="CDD" id="cd00093">
    <property type="entry name" value="HTH_XRE"/>
    <property type="match status" value="1"/>
</dbReference>
<organism evidence="2 3">
    <name type="scientific">Gallibacterium genomosp. 3</name>
    <dbReference type="NCBI Taxonomy" id="505345"/>
    <lineage>
        <taxon>Bacteria</taxon>
        <taxon>Pseudomonadati</taxon>
        <taxon>Pseudomonadota</taxon>
        <taxon>Gammaproteobacteria</taxon>
        <taxon>Pasteurellales</taxon>
        <taxon>Pasteurellaceae</taxon>
        <taxon>Gallibacterium</taxon>
    </lineage>
</organism>
<protein>
    <submittedName>
        <fullName evidence="2">Cro/Cl family transcriptional regulator</fullName>
    </submittedName>
</protein>
<dbReference type="EMBL" id="JTJR01000002">
    <property type="protein sequence ID" value="OBX05925.1"/>
    <property type="molecule type" value="Genomic_DNA"/>
</dbReference>